<keyword evidence="6" id="KW-0812">Transmembrane</keyword>
<evidence type="ECO:0000313" key="8">
    <source>
        <dbReference type="EMBL" id="KAK7052456.1"/>
    </source>
</evidence>
<evidence type="ECO:0000256" key="5">
    <source>
        <dbReference type="SAM" id="MobiDB-lite"/>
    </source>
</evidence>
<dbReference type="PROSITE" id="PS50865">
    <property type="entry name" value="ZF_MYND_2"/>
    <property type="match status" value="1"/>
</dbReference>
<name>A0AAW0DLD6_9AGAR</name>
<evidence type="ECO:0000256" key="3">
    <source>
        <dbReference type="ARBA" id="ARBA00022833"/>
    </source>
</evidence>
<dbReference type="EMBL" id="JAWWNJ010000007">
    <property type="protein sequence ID" value="KAK7052456.1"/>
    <property type="molecule type" value="Genomic_DNA"/>
</dbReference>
<sequence length="263" mass="30251">MLGALFRGAVAFLIGIVKLPLLPLHLIRRFWLQTSPGVTPQPLLQDSETLSPSDDADKTFVEIKAIVYGSCPTDPDNDDRFGPHQRRLELTLRPALPASAKTKEEKIKWLDRFFWRISRDMKHNRDWYCEFCTDEAHEIVKMNATWVRLTPPMAKSYIHNVCDAETGTCAEYLRIMDKEMARMSGHPPTLAPTKTKFRKESKIPPTSGTCAFCRNPDEESRARLTACPKCNLTRYCSPACRRLDKSRHKMCCEAVKEVKWHWP</sequence>
<keyword evidence="9" id="KW-1185">Reference proteome</keyword>
<feature type="transmembrane region" description="Helical" evidence="6">
    <location>
        <begin position="6"/>
        <end position="27"/>
    </location>
</feature>
<gene>
    <name evidence="8" type="ORF">R3P38DRAFT_2860441</name>
</gene>
<dbReference type="GO" id="GO:0008270">
    <property type="term" value="F:zinc ion binding"/>
    <property type="evidence" value="ECO:0007669"/>
    <property type="project" value="UniProtKB-KW"/>
</dbReference>
<keyword evidence="3" id="KW-0862">Zinc</keyword>
<organism evidence="8 9">
    <name type="scientific">Favolaschia claudopus</name>
    <dbReference type="NCBI Taxonomy" id="2862362"/>
    <lineage>
        <taxon>Eukaryota</taxon>
        <taxon>Fungi</taxon>
        <taxon>Dikarya</taxon>
        <taxon>Basidiomycota</taxon>
        <taxon>Agaricomycotina</taxon>
        <taxon>Agaricomycetes</taxon>
        <taxon>Agaricomycetidae</taxon>
        <taxon>Agaricales</taxon>
        <taxon>Marasmiineae</taxon>
        <taxon>Mycenaceae</taxon>
        <taxon>Favolaschia</taxon>
    </lineage>
</organism>
<evidence type="ECO:0000313" key="9">
    <source>
        <dbReference type="Proteomes" id="UP001362999"/>
    </source>
</evidence>
<keyword evidence="1" id="KW-0479">Metal-binding</keyword>
<evidence type="ECO:0000256" key="1">
    <source>
        <dbReference type="ARBA" id="ARBA00022723"/>
    </source>
</evidence>
<keyword evidence="6" id="KW-0472">Membrane</keyword>
<reference evidence="8 9" key="1">
    <citation type="journal article" date="2024" name="J Genomics">
        <title>Draft genome sequencing and assembly of Favolaschia claudopus CIRM-BRFM 2984 isolated from oak limbs.</title>
        <authorList>
            <person name="Navarro D."/>
            <person name="Drula E."/>
            <person name="Chaduli D."/>
            <person name="Cazenave R."/>
            <person name="Ahrendt S."/>
            <person name="Wang J."/>
            <person name="Lipzen A."/>
            <person name="Daum C."/>
            <person name="Barry K."/>
            <person name="Grigoriev I.V."/>
            <person name="Favel A."/>
            <person name="Rosso M.N."/>
            <person name="Martin F."/>
        </authorList>
    </citation>
    <scope>NUCLEOTIDE SEQUENCE [LARGE SCALE GENOMIC DNA]</scope>
    <source>
        <strain evidence="8 9">CIRM-BRFM 2984</strain>
    </source>
</reference>
<keyword evidence="2 4" id="KW-0863">Zinc-finger</keyword>
<dbReference type="Gene3D" id="6.10.140.2220">
    <property type="match status" value="1"/>
</dbReference>
<feature type="domain" description="MYND-type" evidence="7">
    <location>
        <begin position="210"/>
        <end position="252"/>
    </location>
</feature>
<protein>
    <recommendedName>
        <fullName evidence="7">MYND-type domain-containing protein</fullName>
    </recommendedName>
</protein>
<dbReference type="AlphaFoldDB" id="A0AAW0DLD6"/>
<evidence type="ECO:0000256" key="2">
    <source>
        <dbReference type="ARBA" id="ARBA00022771"/>
    </source>
</evidence>
<dbReference type="SUPFAM" id="SSF144232">
    <property type="entry name" value="HIT/MYND zinc finger-like"/>
    <property type="match status" value="1"/>
</dbReference>
<evidence type="ECO:0000256" key="4">
    <source>
        <dbReference type="PROSITE-ProRule" id="PRU00134"/>
    </source>
</evidence>
<evidence type="ECO:0000259" key="7">
    <source>
        <dbReference type="PROSITE" id="PS50865"/>
    </source>
</evidence>
<keyword evidence="6" id="KW-1133">Transmembrane helix</keyword>
<evidence type="ECO:0000256" key="6">
    <source>
        <dbReference type="SAM" id="Phobius"/>
    </source>
</evidence>
<accession>A0AAW0DLD6</accession>
<dbReference type="Pfam" id="PF01753">
    <property type="entry name" value="zf-MYND"/>
    <property type="match status" value="1"/>
</dbReference>
<dbReference type="InterPro" id="IPR002893">
    <property type="entry name" value="Znf_MYND"/>
</dbReference>
<dbReference type="Proteomes" id="UP001362999">
    <property type="component" value="Unassembled WGS sequence"/>
</dbReference>
<dbReference type="PROSITE" id="PS01360">
    <property type="entry name" value="ZF_MYND_1"/>
    <property type="match status" value="1"/>
</dbReference>
<comment type="caution">
    <text evidence="8">The sequence shown here is derived from an EMBL/GenBank/DDBJ whole genome shotgun (WGS) entry which is preliminary data.</text>
</comment>
<proteinExistence type="predicted"/>
<feature type="region of interest" description="Disordered" evidence="5">
    <location>
        <begin position="183"/>
        <end position="202"/>
    </location>
</feature>